<comment type="caution">
    <text evidence="2">The sequence shown here is derived from an EMBL/GenBank/DDBJ whole genome shotgun (WGS) entry which is preliminary data.</text>
</comment>
<evidence type="ECO:0000256" key="1">
    <source>
        <dbReference type="SAM" id="MobiDB-lite"/>
    </source>
</evidence>
<gene>
    <name evidence="2" type="ORF">ILEXP_LOCUS59282</name>
</gene>
<evidence type="ECO:0000313" key="3">
    <source>
        <dbReference type="Proteomes" id="UP001642360"/>
    </source>
</evidence>
<feature type="region of interest" description="Disordered" evidence="1">
    <location>
        <begin position="20"/>
        <end position="40"/>
    </location>
</feature>
<organism evidence="2 3">
    <name type="scientific">Ilex paraguariensis</name>
    <name type="common">yerba mate</name>
    <dbReference type="NCBI Taxonomy" id="185542"/>
    <lineage>
        <taxon>Eukaryota</taxon>
        <taxon>Viridiplantae</taxon>
        <taxon>Streptophyta</taxon>
        <taxon>Embryophyta</taxon>
        <taxon>Tracheophyta</taxon>
        <taxon>Spermatophyta</taxon>
        <taxon>Magnoliopsida</taxon>
        <taxon>eudicotyledons</taxon>
        <taxon>Gunneridae</taxon>
        <taxon>Pentapetalae</taxon>
        <taxon>asterids</taxon>
        <taxon>campanulids</taxon>
        <taxon>Aquifoliales</taxon>
        <taxon>Aquifoliaceae</taxon>
        <taxon>Ilex</taxon>
    </lineage>
</organism>
<dbReference type="AlphaFoldDB" id="A0ABC8V5V9"/>
<dbReference type="Proteomes" id="UP001642360">
    <property type="component" value="Unassembled WGS sequence"/>
</dbReference>
<protein>
    <submittedName>
        <fullName evidence="2">Uncharacterized protein</fullName>
    </submittedName>
</protein>
<accession>A0ABC8V5V9</accession>
<keyword evidence="3" id="KW-1185">Reference proteome</keyword>
<proteinExistence type="predicted"/>
<reference evidence="2 3" key="1">
    <citation type="submission" date="2024-02" db="EMBL/GenBank/DDBJ databases">
        <authorList>
            <person name="Vignale AGUSTIN F."/>
            <person name="Sosa J E."/>
            <person name="Modenutti C."/>
        </authorList>
    </citation>
    <scope>NUCLEOTIDE SEQUENCE [LARGE SCALE GENOMIC DNA]</scope>
</reference>
<sequence>MVTMENYQVDVDVSVDKGKMVVSESDTSDSKYKPDYESSECNEYDTLVDSDYESENDNMSYDSYVDNEAEWTVNCRRCGQNGHNRRTSTIILPKGNHGEVSQFVVSQGEGSQAAVIQARVSQPAVSQYDVSQGGRS</sequence>
<evidence type="ECO:0000313" key="2">
    <source>
        <dbReference type="EMBL" id="CAK9188592.1"/>
    </source>
</evidence>
<name>A0ABC8V5V9_9AQUA</name>
<dbReference type="EMBL" id="CAUOFW020010524">
    <property type="protein sequence ID" value="CAK9188592.1"/>
    <property type="molecule type" value="Genomic_DNA"/>
</dbReference>